<dbReference type="EMBL" id="JAMWBK010000004">
    <property type="protein sequence ID" value="KAJ8905881.1"/>
    <property type="molecule type" value="Genomic_DNA"/>
</dbReference>
<dbReference type="InterPro" id="IPR007019">
    <property type="entry name" value="SURF6"/>
</dbReference>
<evidence type="ECO:0000256" key="2">
    <source>
        <dbReference type="ARBA" id="ARBA00005904"/>
    </source>
</evidence>
<feature type="compositionally biased region" description="Basic residues" evidence="4">
    <location>
        <begin position="105"/>
        <end position="126"/>
    </location>
</feature>
<feature type="domain" description="Ribosomal RNA-processing protein 14/surfeit locus protein 6 C-terminal" evidence="5">
    <location>
        <begin position="149"/>
        <end position="344"/>
    </location>
</feature>
<proteinExistence type="inferred from homology"/>
<dbReference type="Pfam" id="PF04935">
    <property type="entry name" value="SURF6"/>
    <property type="match status" value="1"/>
</dbReference>
<keyword evidence="3" id="KW-0539">Nucleus</keyword>
<evidence type="ECO:0000313" key="6">
    <source>
        <dbReference type="EMBL" id="KAJ8905881.1"/>
    </source>
</evidence>
<comment type="caution">
    <text evidence="6">The sequence shown here is derived from an EMBL/GenBank/DDBJ whole genome shotgun (WGS) entry which is preliminary data.</text>
</comment>
<feature type="compositionally biased region" description="Basic and acidic residues" evidence="4">
    <location>
        <begin position="255"/>
        <end position="273"/>
    </location>
</feature>
<dbReference type="PANTHER" id="PTHR14369">
    <property type="entry name" value="SURFEIT LOCUS PROTEIN 6"/>
    <property type="match status" value="1"/>
</dbReference>
<dbReference type="AlphaFoldDB" id="A0AAV8UWF1"/>
<evidence type="ECO:0000256" key="3">
    <source>
        <dbReference type="ARBA" id="ARBA00023242"/>
    </source>
</evidence>
<feature type="compositionally biased region" description="Basic residues" evidence="4">
    <location>
        <begin position="337"/>
        <end position="354"/>
    </location>
</feature>
<evidence type="ECO:0000259" key="5">
    <source>
        <dbReference type="Pfam" id="PF04935"/>
    </source>
</evidence>
<evidence type="ECO:0000256" key="4">
    <source>
        <dbReference type="SAM" id="MobiDB-lite"/>
    </source>
</evidence>
<dbReference type="InterPro" id="IPR029190">
    <property type="entry name" value="Rrp14/SURF6_C"/>
</dbReference>
<dbReference type="GO" id="GO:0003723">
    <property type="term" value="F:RNA binding"/>
    <property type="evidence" value="ECO:0007669"/>
    <property type="project" value="TreeGrafter"/>
</dbReference>
<feature type="region of interest" description="Disordered" evidence="4">
    <location>
        <begin position="296"/>
        <end position="354"/>
    </location>
</feature>
<reference evidence="6 7" key="1">
    <citation type="journal article" date="2023" name="Nat. Commun.">
        <title>Origin of minicircular mitochondrial genomes in red algae.</title>
        <authorList>
            <person name="Lee Y."/>
            <person name="Cho C.H."/>
            <person name="Lee Y.M."/>
            <person name="Park S.I."/>
            <person name="Yang J.H."/>
            <person name="West J.A."/>
            <person name="Bhattacharya D."/>
            <person name="Yoon H.S."/>
        </authorList>
    </citation>
    <scope>NUCLEOTIDE SEQUENCE [LARGE SCALE GENOMIC DNA]</scope>
    <source>
        <strain evidence="6 7">CCMP1338</strain>
        <tissue evidence="6">Whole cell</tissue>
    </source>
</reference>
<feature type="region of interest" description="Disordered" evidence="4">
    <location>
        <begin position="79"/>
        <end position="273"/>
    </location>
</feature>
<dbReference type="PANTHER" id="PTHR14369:SF0">
    <property type="entry name" value="SURFEIT LOCUS PROTEIN 6"/>
    <property type="match status" value="1"/>
</dbReference>
<dbReference type="Proteomes" id="UP001157974">
    <property type="component" value="Unassembled WGS sequence"/>
</dbReference>
<protein>
    <recommendedName>
        <fullName evidence="5">Ribosomal RNA-processing protein 14/surfeit locus protein 6 C-terminal domain-containing protein</fullName>
    </recommendedName>
</protein>
<feature type="compositionally biased region" description="Basic and acidic residues" evidence="4">
    <location>
        <begin position="296"/>
        <end position="326"/>
    </location>
</feature>
<feature type="compositionally biased region" description="Basic residues" evidence="4">
    <location>
        <begin position="243"/>
        <end position="254"/>
    </location>
</feature>
<comment type="subcellular location">
    <subcellularLocation>
        <location evidence="1">Nucleus</location>
    </subcellularLocation>
</comment>
<dbReference type="GO" id="GO:0003677">
    <property type="term" value="F:DNA binding"/>
    <property type="evidence" value="ECO:0007669"/>
    <property type="project" value="TreeGrafter"/>
</dbReference>
<comment type="similarity">
    <text evidence="2">Belongs to the SURF6 family.</text>
</comment>
<feature type="compositionally biased region" description="Basic and acidic residues" evidence="4">
    <location>
        <begin position="79"/>
        <end position="91"/>
    </location>
</feature>
<feature type="compositionally biased region" description="Basic and acidic residues" evidence="4">
    <location>
        <begin position="219"/>
        <end position="228"/>
    </location>
</feature>
<evidence type="ECO:0000256" key="1">
    <source>
        <dbReference type="ARBA" id="ARBA00004123"/>
    </source>
</evidence>
<dbReference type="GO" id="GO:0005730">
    <property type="term" value="C:nucleolus"/>
    <property type="evidence" value="ECO:0007669"/>
    <property type="project" value="TreeGrafter"/>
</dbReference>
<keyword evidence="7" id="KW-1185">Reference proteome</keyword>
<name>A0AAV8UWF1_9RHOD</name>
<accession>A0AAV8UWF1</accession>
<dbReference type="GO" id="GO:0042273">
    <property type="term" value="P:ribosomal large subunit biogenesis"/>
    <property type="evidence" value="ECO:0007669"/>
    <property type="project" value="TreeGrafter"/>
</dbReference>
<organism evidence="6 7">
    <name type="scientific">Rhodosorus marinus</name>
    <dbReference type="NCBI Taxonomy" id="101924"/>
    <lineage>
        <taxon>Eukaryota</taxon>
        <taxon>Rhodophyta</taxon>
        <taxon>Stylonematophyceae</taxon>
        <taxon>Stylonematales</taxon>
        <taxon>Stylonemataceae</taxon>
        <taxon>Rhodosorus</taxon>
    </lineage>
</organism>
<evidence type="ECO:0000313" key="7">
    <source>
        <dbReference type="Proteomes" id="UP001157974"/>
    </source>
</evidence>
<dbReference type="GO" id="GO:0042274">
    <property type="term" value="P:ribosomal small subunit biogenesis"/>
    <property type="evidence" value="ECO:0007669"/>
    <property type="project" value="TreeGrafter"/>
</dbReference>
<gene>
    <name evidence="6" type="ORF">NDN08_002384</name>
</gene>
<feature type="compositionally biased region" description="Basic and acidic residues" evidence="4">
    <location>
        <begin position="127"/>
        <end position="183"/>
    </location>
</feature>
<sequence length="354" mass="40546">MPDGDGRLDVASCRLDGKWSGFADQRFEESVCGEDHIDLSKLKMVEVTSEELEEDDQFLEILVDLVPFNVYYAENKVHVEKKGKPVEKGGGKAEASGEDVEGTKEKKKKKKKGKKKKKSQRTGGLKRKSEGPDGDDEEKRAGNSELRARVQEKIAAMRKERKADDEGAIKRREFKREKNEKKNDKKRKTQTVDDPDMKKTSHKKPKLEKESSRGTGEPEASKNSRPAEDISFAPMAGLETGGKKNRVHMRKRDKLTHALEKAEKQQGDKSFEMEKMIKRAQGEKVLDDTKLLKKSLKSMDQKKLRSRKKWEQRIKQQKKNTADAQKKRQANIDTRKAAKASKTKTKQKKLKKRR</sequence>